<dbReference type="PANTHER" id="PTHR21248">
    <property type="entry name" value="CARDIOLIPIN SYNTHASE"/>
    <property type="match status" value="1"/>
</dbReference>
<dbReference type="PANTHER" id="PTHR21248:SF22">
    <property type="entry name" value="PHOSPHOLIPASE D"/>
    <property type="match status" value="1"/>
</dbReference>
<dbReference type="EMBL" id="JAUHPV010000001">
    <property type="protein sequence ID" value="MDN4471431.1"/>
    <property type="molecule type" value="Genomic_DNA"/>
</dbReference>
<dbReference type="PROSITE" id="PS50035">
    <property type="entry name" value="PLD"/>
    <property type="match status" value="1"/>
</dbReference>
<reference evidence="3" key="1">
    <citation type="submission" date="2023-06" db="EMBL/GenBank/DDBJ databases">
        <title>SYSU T00b26.</title>
        <authorList>
            <person name="Gao L."/>
            <person name="Fang B.-Z."/>
            <person name="Li W.-J."/>
        </authorList>
    </citation>
    <scope>NUCLEOTIDE SEQUENCE</scope>
    <source>
        <strain evidence="3">SYSU T00b26</strain>
    </source>
</reference>
<comment type="caution">
    <text evidence="3">The sequence shown here is derived from an EMBL/GenBank/DDBJ whole genome shotgun (WGS) entry which is preliminary data.</text>
</comment>
<protein>
    <submittedName>
        <fullName evidence="3">Phospholipase D family protein</fullName>
    </submittedName>
</protein>
<feature type="domain" description="PLD phosphodiesterase" evidence="2">
    <location>
        <begin position="130"/>
        <end position="157"/>
    </location>
</feature>
<dbReference type="Proteomes" id="UP001172738">
    <property type="component" value="Unassembled WGS sequence"/>
</dbReference>
<sequence length="354" mass="39656">MATAPPRPRATSSDGRRGPLARPTLLASEDYIADATHQIHAAKTRVLLTTLTIADDHRTDELIDALVWASRRGVRVSVAADVFTYADAAGTFLPTGYRNARWRASSRLASKLAREGVAFSWLGREKGLIWRGRTHTKFCVVDDVAYAFGGVNLDQQGVENTDFMLRIDDPRLADDLEGVYGRIQRMNLSERGHRSLEFRYGADRVLVDGGIPGDSIIYRRALEHARRAERVLLISQYCPTGELGRTVRERSHELWFNPPRNAGAANRMLIASSMLWTGYRTRYTQRRYLHAKAMVFFRASGARIAITGSHNFVAGGVKLGTREIALETRDAGTIDQILDFHARHVRGDVLPREQ</sequence>
<dbReference type="InterPro" id="IPR001736">
    <property type="entry name" value="PLipase_D/transphosphatidylase"/>
</dbReference>
<dbReference type="RefSeq" id="WP_301125053.1">
    <property type="nucleotide sequence ID" value="NZ_JAUHPV010000001.1"/>
</dbReference>
<dbReference type="InterPro" id="IPR025202">
    <property type="entry name" value="PLD-like_dom"/>
</dbReference>
<evidence type="ECO:0000259" key="2">
    <source>
        <dbReference type="PROSITE" id="PS50035"/>
    </source>
</evidence>
<feature type="region of interest" description="Disordered" evidence="1">
    <location>
        <begin position="1"/>
        <end position="20"/>
    </location>
</feature>
<dbReference type="Pfam" id="PF13091">
    <property type="entry name" value="PLDc_2"/>
    <property type="match status" value="1"/>
</dbReference>
<evidence type="ECO:0000256" key="1">
    <source>
        <dbReference type="SAM" id="MobiDB-lite"/>
    </source>
</evidence>
<evidence type="ECO:0000313" key="3">
    <source>
        <dbReference type="EMBL" id="MDN4471431.1"/>
    </source>
</evidence>
<proteinExistence type="predicted"/>
<dbReference type="SUPFAM" id="SSF56024">
    <property type="entry name" value="Phospholipase D/nuclease"/>
    <property type="match status" value="1"/>
</dbReference>
<evidence type="ECO:0000313" key="4">
    <source>
        <dbReference type="Proteomes" id="UP001172738"/>
    </source>
</evidence>
<organism evidence="3 4">
    <name type="scientific">Demequina zhanjiangensis</name>
    <dbReference type="NCBI Taxonomy" id="3051659"/>
    <lineage>
        <taxon>Bacteria</taxon>
        <taxon>Bacillati</taxon>
        <taxon>Actinomycetota</taxon>
        <taxon>Actinomycetes</taxon>
        <taxon>Micrococcales</taxon>
        <taxon>Demequinaceae</taxon>
        <taxon>Demequina</taxon>
    </lineage>
</organism>
<name>A0ABT8FX10_9MICO</name>
<gene>
    <name evidence="3" type="ORF">QQX04_00310</name>
</gene>
<accession>A0ABT8FX10</accession>
<dbReference type="Gene3D" id="3.30.870.10">
    <property type="entry name" value="Endonuclease Chain A"/>
    <property type="match status" value="1"/>
</dbReference>
<keyword evidence="4" id="KW-1185">Reference proteome</keyword>